<proteinExistence type="predicted"/>
<keyword evidence="2" id="KW-1185">Reference proteome</keyword>
<dbReference type="EMBL" id="JAIWYP010000003">
    <property type="protein sequence ID" value="KAH3851571.1"/>
    <property type="molecule type" value="Genomic_DNA"/>
</dbReference>
<protein>
    <submittedName>
        <fullName evidence="1">Uncharacterized protein</fullName>
    </submittedName>
</protein>
<evidence type="ECO:0000313" key="2">
    <source>
        <dbReference type="Proteomes" id="UP000828390"/>
    </source>
</evidence>
<organism evidence="1 2">
    <name type="scientific">Dreissena polymorpha</name>
    <name type="common">Zebra mussel</name>
    <name type="synonym">Mytilus polymorpha</name>
    <dbReference type="NCBI Taxonomy" id="45954"/>
    <lineage>
        <taxon>Eukaryota</taxon>
        <taxon>Metazoa</taxon>
        <taxon>Spiralia</taxon>
        <taxon>Lophotrochozoa</taxon>
        <taxon>Mollusca</taxon>
        <taxon>Bivalvia</taxon>
        <taxon>Autobranchia</taxon>
        <taxon>Heteroconchia</taxon>
        <taxon>Euheterodonta</taxon>
        <taxon>Imparidentia</taxon>
        <taxon>Neoheterodontei</taxon>
        <taxon>Myida</taxon>
        <taxon>Dreissenoidea</taxon>
        <taxon>Dreissenidae</taxon>
        <taxon>Dreissena</taxon>
    </lineage>
</organism>
<accession>A0A9D4L4R5</accession>
<reference evidence="1" key="1">
    <citation type="journal article" date="2019" name="bioRxiv">
        <title>The Genome of the Zebra Mussel, Dreissena polymorpha: A Resource for Invasive Species Research.</title>
        <authorList>
            <person name="McCartney M.A."/>
            <person name="Auch B."/>
            <person name="Kono T."/>
            <person name="Mallez S."/>
            <person name="Zhang Y."/>
            <person name="Obille A."/>
            <person name="Becker A."/>
            <person name="Abrahante J.E."/>
            <person name="Garbe J."/>
            <person name="Badalamenti J.P."/>
            <person name="Herman A."/>
            <person name="Mangelson H."/>
            <person name="Liachko I."/>
            <person name="Sullivan S."/>
            <person name="Sone E.D."/>
            <person name="Koren S."/>
            <person name="Silverstein K.A.T."/>
            <person name="Beckman K.B."/>
            <person name="Gohl D.M."/>
        </authorList>
    </citation>
    <scope>NUCLEOTIDE SEQUENCE</scope>
    <source>
        <strain evidence="1">Duluth1</strain>
        <tissue evidence="1">Whole animal</tissue>
    </source>
</reference>
<evidence type="ECO:0000313" key="1">
    <source>
        <dbReference type="EMBL" id="KAH3851571.1"/>
    </source>
</evidence>
<sequence length="66" mass="7280">MNNIHSYGALPSRAQCLFFVPAATLVVEVEPHVGGREQLRIQPFCQASNEITRAMGSLSNHPYLLV</sequence>
<comment type="caution">
    <text evidence="1">The sequence shown here is derived from an EMBL/GenBank/DDBJ whole genome shotgun (WGS) entry which is preliminary data.</text>
</comment>
<gene>
    <name evidence="1" type="ORF">DPMN_094053</name>
</gene>
<dbReference type="Proteomes" id="UP000828390">
    <property type="component" value="Unassembled WGS sequence"/>
</dbReference>
<name>A0A9D4L4R5_DREPO</name>
<reference evidence="1" key="2">
    <citation type="submission" date="2020-11" db="EMBL/GenBank/DDBJ databases">
        <authorList>
            <person name="McCartney M.A."/>
            <person name="Auch B."/>
            <person name="Kono T."/>
            <person name="Mallez S."/>
            <person name="Becker A."/>
            <person name="Gohl D.M."/>
            <person name="Silverstein K.A.T."/>
            <person name="Koren S."/>
            <person name="Bechman K.B."/>
            <person name="Herman A."/>
            <person name="Abrahante J.E."/>
            <person name="Garbe J."/>
        </authorList>
    </citation>
    <scope>NUCLEOTIDE SEQUENCE</scope>
    <source>
        <strain evidence="1">Duluth1</strain>
        <tissue evidence="1">Whole animal</tissue>
    </source>
</reference>
<dbReference type="AlphaFoldDB" id="A0A9D4L4R5"/>